<organism evidence="2 3">
    <name type="scientific">Trifolium medium</name>
    <dbReference type="NCBI Taxonomy" id="97028"/>
    <lineage>
        <taxon>Eukaryota</taxon>
        <taxon>Viridiplantae</taxon>
        <taxon>Streptophyta</taxon>
        <taxon>Embryophyta</taxon>
        <taxon>Tracheophyta</taxon>
        <taxon>Spermatophyta</taxon>
        <taxon>Magnoliopsida</taxon>
        <taxon>eudicotyledons</taxon>
        <taxon>Gunneridae</taxon>
        <taxon>Pentapetalae</taxon>
        <taxon>rosids</taxon>
        <taxon>fabids</taxon>
        <taxon>Fabales</taxon>
        <taxon>Fabaceae</taxon>
        <taxon>Papilionoideae</taxon>
        <taxon>50 kb inversion clade</taxon>
        <taxon>NPAAA clade</taxon>
        <taxon>Hologalegina</taxon>
        <taxon>IRL clade</taxon>
        <taxon>Trifolieae</taxon>
        <taxon>Trifolium</taxon>
    </lineage>
</organism>
<dbReference type="Proteomes" id="UP000265520">
    <property type="component" value="Unassembled WGS sequence"/>
</dbReference>
<protein>
    <submittedName>
        <fullName evidence="2">Uncharacterized protein</fullName>
    </submittedName>
</protein>
<sequence>IEEEEKETLAAVPKTTAKETLVAVPETTALTTTVSHSSASRTSQHHHLVRPGHNHTPPGAFLSSSRPLFLW</sequence>
<feature type="compositionally biased region" description="Basic residues" evidence="1">
    <location>
        <begin position="43"/>
        <end position="53"/>
    </location>
</feature>
<name>A0A392MZH1_9FABA</name>
<feature type="region of interest" description="Disordered" evidence="1">
    <location>
        <begin position="33"/>
        <end position="61"/>
    </location>
</feature>
<feature type="non-terminal residue" evidence="2">
    <location>
        <position position="1"/>
    </location>
</feature>
<reference evidence="2 3" key="1">
    <citation type="journal article" date="2018" name="Front. Plant Sci.">
        <title>Red Clover (Trifolium pratense) and Zigzag Clover (T. medium) - A Picture of Genomic Similarities and Differences.</title>
        <authorList>
            <person name="Dluhosova J."/>
            <person name="Istvanek J."/>
            <person name="Nedelnik J."/>
            <person name="Repkova J."/>
        </authorList>
    </citation>
    <scope>NUCLEOTIDE SEQUENCE [LARGE SCALE GENOMIC DNA]</scope>
    <source>
        <strain evidence="3">cv. 10/8</strain>
        <tissue evidence="2">Leaf</tissue>
    </source>
</reference>
<dbReference type="AlphaFoldDB" id="A0A392MZH1"/>
<evidence type="ECO:0000256" key="1">
    <source>
        <dbReference type="SAM" id="MobiDB-lite"/>
    </source>
</evidence>
<dbReference type="EMBL" id="LXQA010023817">
    <property type="protein sequence ID" value="MCH92940.1"/>
    <property type="molecule type" value="Genomic_DNA"/>
</dbReference>
<evidence type="ECO:0000313" key="3">
    <source>
        <dbReference type="Proteomes" id="UP000265520"/>
    </source>
</evidence>
<accession>A0A392MZH1</accession>
<keyword evidence="3" id="KW-1185">Reference proteome</keyword>
<feature type="compositionally biased region" description="Polar residues" evidence="1">
    <location>
        <begin position="33"/>
        <end position="42"/>
    </location>
</feature>
<comment type="caution">
    <text evidence="2">The sequence shown here is derived from an EMBL/GenBank/DDBJ whole genome shotgun (WGS) entry which is preliminary data.</text>
</comment>
<evidence type="ECO:0000313" key="2">
    <source>
        <dbReference type="EMBL" id="MCH92940.1"/>
    </source>
</evidence>
<proteinExistence type="predicted"/>